<dbReference type="Pfam" id="PF03781">
    <property type="entry name" value="FGE-sulfatase"/>
    <property type="match status" value="1"/>
</dbReference>
<dbReference type="InterPro" id="IPR042095">
    <property type="entry name" value="SUMF_sf"/>
</dbReference>
<keyword evidence="4" id="KW-1185">Reference proteome</keyword>
<dbReference type="Proteomes" id="UP000528457">
    <property type="component" value="Unassembled WGS sequence"/>
</dbReference>
<feature type="signal peptide" evidence="1">
    <location>
        <begin position="1"/>
        <end position="22"/>
    </location>
</feature>
<evidence type="ECO:0000256" key="1">
    <source>
        <dbReference type="SAM" id="SignalP"/>
    </source>
</evidence>
<evidence type="ECO:0000313" key="3">
    <source>
        <dbReference type="EMBL" id="MBB6520552.1"/>
    </source>
</evidence>
<gene>
    <name evidence="3" type="ORF">HNR48_000830</name>
</gene>
<proteinExistence type="predicted"/>
<organism evidence="3 4">
    <name type="scientific">Pseudoteredinibacter isoporae</name>
    <dbReference type="NCBI Taxonomy" id="570281"/>
    <lineage>
        <taxon>Bacteria</taxon>
        <taxon>Pseudomonadati</taxon>
        <taxon>Pseudomonadota</taxon>
        <taxon>Gammaproteobacteria</taxon>
        <taxon>Cellvibrionales</taxon>
        <taxon>Cellvibrionaceae</taxon>
        <taxon>Pseudoteredinibacter</taxon>
    </lineage>
</organism>
<dbReference type="InterPro" id="IPR016187">
    <property type="entry name" value="CTDL_fold"/>
</dbReference>
<dbReference type="RefSeq" id="WP_166850890.1">
    <property type="nucleotide sequence ID" value="NZ_JAAONY010000001.1"/>
</dbReference>
<evidence type="ECO:0000259" key="2">
    <source>
        <dbReference type="Pfam" id="PF03781"/>
    </source>
</evidence>
<accession>A0A7X0JQZ9</accession>
<name>A0A7X0JQZ9_9GAMM</name>
<dbReference type="InParanoid" id="A0A7X0JQZ9"/>
<dbReference type="PANTHER" id="PTHR23150">
    <property type="entry name" value="SULFATASE MODIFYING FACTOR 1, 2"/>
    <property type="match status" value="1"/>
</dbReference>
<dbReference type="AlphaFoldDB" id="A0A7X0JQZ9"/>
<evidence type="ECO:0000313" key="4">
    <source>
        <dbReference type="Proteomes" id="UP000528457"/>
    </source>
</evidence>
<comment type="caution">
    <text evidence="3">The sequence shown here is derived from an EMBL/GenBank/DDBJ whole genome shotgun (WGS) entry which is preliminary data.</text>
</comment>
<dbReference type="Gene3D" id="3.90.1580.10">
    <property type="entry name" value="paralog of FGE (formylglycine-generating enzyme)"/>
    <property type="match status" value="1"/>
</dbReference>
<dbReference type="EMBL" id="JACHHT010000001">
    <property type="protein sequence ID" value="MBB6520552.1"/>
    <property type="molecule type" value="Genomic_DNA"/>
</dbReference>
<keyword evidence="1" id="KW-0732">Signal</keyword>
<dbReference type="PANTHER" id="PTHR23150:SF19">
    <property type="entry name" value="FORMYLGLYCINE-GENERATING ENZYME"/>
    <property type="match status" value="1"/>
</dbReference>
<feature type="chain" id="PRO_5030569131" evidence="1">
    <location>
        <begin position="23"/>
        <end position="295"/>
    </location>
</feature>
<dbReference type="GO" id="GO:0120147">
    <property type="term" value="F:formylglycine-generating oxidase activity"/>
    <property type="evidence" value="ECO:0007669"/>
    <property type="project" value="TreeGrafter"/>
</dbReference>
<sequence length="295" mass="33252">MSSVRFQWPLMLSALWVANIQAADGENSAVKSLSEAQFAKLYQSVKIKPEHREMILIPSAEFSMGCDPYRDEVCSYVPEEQQHKVYVSAFKIDKYEVTTNKYAECVNARECDLPTVGGIMHYGDPEAGNFPINGVSWYQAKKYCEWEGKRLPTSAEWELAARGTDGRTFPWGEEKPDCTRAVMDREEAGFLGCGTGNSLDVGSKPKGASPYGVMDMAGNLWEWTSDWYDETYYFDSAYSNPKGPEYGELKITRGGDFLSRQSYELRTTGRFPYYPSNPSPAIGFRCVFDDVAEVK</sequence>
<dbReference type="SUPFAM" id="SSF56436">
    <property type="entry name" value="C-type lectin-like"/>
    <property type="match status" value="1"/>
</dbReference>
<reference evidence="3 4" key="1">
    <citation type="submission" date="2020-08" db="EMBL/GenBank/DDBJ databases">
        <title>Genomic Encyclopedia of Type Strains, Phase IV (KMG-IV): sequencing the most valuable type-strain genomes for metagenomic binning, comparative biology and taxonomic classification.</title>
        <authorList>
            <person name="Goeker M."/>
        </authorList>
    </citation>
    <scope>NUCLEOTIDE SEQUENCE [LARGE SCALE GENOMIC DNA]</scope>
    <source>
        <strain evidence="3 4">DSM 22368</strain>
    </source>
</reference>
<dbReference type="InterPro" id="IPR005532">
    <property type="entry name" value="SUMF_dom"/>
</dbReference>
<dbReference type="InterPro" id="IPR051043">
    <property type="entry name" value="Sulfatase_Mod_Factor_Kinase"/>
</dbReference>
<feature type="domain" description="Sulfatase-modifying factor enzyme-like" evidence="2">
    <location>
        <begin position="52"/>
        <end position="287"/>
    </location>
</feature>
<protein>
    <submittedName>
        <fullName evidence="3">Formylglycine-generating enzyme required for sulfatase activity</fullName>
    </submittedName>
</protein>